<dbReference type="AlphaFoldDB" id="A0A1H2NXU7"/>
<dbReference type="EMBL" id="RRZK01000009">
    <property type="protein sequence ID" value="TDB64755.1"/>
    <property type="molecule type" value="Genomic_DNA"/>
</dbReference>
<proteinExistence type="predicted"/>
<gene>
    <name evidence="1" type="ORF">EIY72_10060</name>
</gene>
<dbReference type="Gene3D" id="3.90.1200.10">
    <property type="match status" value="1"/>
</dbReference>
<dbReference type="STRING" id="95300.SAMN05216558_3210"/>
<dbReference type="Proteomes" id="UP000295254">
    <property type="component" value="Unassembled WGS sequence"/>
</dbReference>
<protein>
    <submittedName>
        <fullName evidence="1">DUF1679 domain-containing protein</fullName>
    </submittedName>
</protein>
<comment type="caution">
    <text evidence="1">The sequence shown here is derived from an EMBL/GenBank/DDBJ whole genome shotgun (WGS) entry which is preliminary data.</text>
</comment>
<dbReference type="Pfam" id="PF02958">
    <property type="entry name" value="EcKL"/>
    <property type="match status" value="1"/>
</dbReference>
<name>A0A1H2NXU7_PSEVA</name>
<dbReference type="RefSeq" id="WP_093224152.1">
    <property type="nucleotide sequence ID" value="NZ_LT629803.1"/>
</dbReference>
<dbReference type="SUPFAM" id="SSF56112">
    <property type="entry name" value="Protein kinase-like (PK-like)"/>
    <property type="match status" value="1"/>
</dbReference>
<dbReference type="InterPro" id="IPR011009">
    <property type="entry name" value="Kinase-like_dom_sf"/>
</dbReference>
<accession>A0A1H2NXU7</accession>
<organism evidence="1 2">
    <name type="scientific">Pseudomonas vancouverensis</name>
    <dbReference type="NCBI Taxonomy" id="95300"/>
    <lineage>
        <taxon>Bacteria</taxon>
        <taxon>Pseudomonadati</taxon>
        <taxon>Pseudomonadota</taxon>
        <taxon>Gammaproteobacteria</taxon>
        <taxon>Pseudomonadales</taxon>
        <taxon>Pseudomonadaceae</taxon>
        <taxon>Pseudomonas</taxon>
    </lineage>
</organism>
<sequence length="399" mass="45112">MTGGLPSVPAGRPYPQRDGRLPRYLDEVSAAWLTRLLQPRYPGIEVLALSAVEVRNGHTTKYRVRLQLNEVGQRAGIPAHVCLKSNWSEGFESGDICELESRFYHLAHGWTDAPLPATYFTDWDADGGGRGVVMMEDLGLAAGQFGHSTDHLGVDGVARGLESLASLHGATWGHSSLQAQDWLPVSMANPVDCDGLLRMYNYIKVNLRKPDYRRVLPAWMYETPELFSHAFDELAAFEREQTSPGCVIHGDSHQGNSFLRSDGQRIWLDWQLARRGRPWRDVAYFMIGALTVAEREADAQRLLRVYREKLLSLGAEGVLDQDAAWEQLRRWPVWGMQTWMSNMDDWGQSGLPMVERFFAAAEDFDTVRLLTHRRKPRRTPILGQGARPLTSAYQHLLED</sequence>
<dbReference type="OrthoDB" id="3806873at2"/>
<keyword evidence="2" id="KW-1185">Reference proteome</keyword>
<reference evidence="2" key="1">
    <citation type="journal article" date="2019" name="bioRxiv">
        <title>Bacterially produced spermidine induces plant systemic susceptibility to pathogens.</title>
        <authorList>
            <person name="Melnyk R.A."/>
            <person name="Beskrovnaya P.A."/>
            <person name="Liu Z."/>
            <person name="Song Y."/>
            <person name="Haney C.H."/>
        </authorList>
    </citation>
    <scope>NUCLEOTIDE SEQUENCE [LARGE SCALE GENOMIC DNA]</scope>
    <source>
        <strain evidence="2">Dha-51</strain>
    </source>
</reference>
<dbReference type="InterPro" id="IPR004119">
    <property type="entry name" value="EcKL"/>
</dbReference>
<evidence type="ECO:0000313" key="2">
    <source>
        <dbReference type="Proteomes" id="UP000295254"/>
    </source>
</evidence>
<evidence type="ECO:0000313" key="1">
    <source>
        <dbReference type="EMBL" id="TDB64755.1"/>
    </source>
</evidence>